<sequence>MVGLWKILPERGDFMSDTLWRSPRTCGAWLAIPCAAAGAALLMLALARVMGLQYATVPDRWLIFMLVLMLAALSLALLALENCGWQLCLLCLLPVGAALFYRVLCLDYCSYDYYDFLGPWAAYFRDNGGFAALKDSVGNYNVPYLYFLAALSYLDGPDFYLIKLFSVFFDVVLAWGGFRLCRLFCPDDSPRPAAVFCLLLLLPTVVLNGACWSQCDAIYAALLLHALACGLEKRGAASLALAGLAFSVKLQTVFLLPLWAALWFTGRVKARHLPLFPAAFLGAVFPALLAGKPLPDILGVYIGQAEAYGDYLTLNAPSVYALLPKSLSDHISLLAPLGIAAAGLLAAGVLLALFFNRQRVTDRALLAGGSVLAIGIPFLLPHMHDRYFFLADVLTLLLACMDRRRIPQAVLVQIASLGAYYAYLKLEYAFPMAVGALLMLAALVLAAHGLFCALRSTAGITREIQKRPRPQRRQGRVR</sequence>
<keyword evidence="1" id="KW-0472">Membrane</keyword>
<keyword evidence="1" id="KW-1133">Transmembrane helix</keyword>
<dbReference type="eggNOG" id="COG5542">
    <property type="taxonomic scope" value="Bacteria"/>
</dbReference>
<dbReference type="STRING" id="411467.BACCAP_03483"/>
<protein>
    <submittedName>
        <fullName evidence="2">Uncharacterized protein</fullName>
    </submittedName>
</protein>
<feature type="transmembrane region" description="Helical" evidence="1">
    <location>
        <begin position="333"/>
        <end position="355"/>
    </location>
</feature>
<feature type="transmembrane region" description="Helical" evidence="1">
    <location>
        <begin position="193"/>
        <end position="219"/>
    </location>
</feature>
<proteinExistence type="predicted"/>
<gene>
    <name evidence="2" type="ORF">BACCAP_03483</name>
</gene>
<dbReference type="EMBL" id="AAXG02000032">
    <property type="protein sequence ID" value="EDM98681.1"/>
    <property type="molecule type" value="Genomic_DNA"/>
</dbReference>
<reference evidence="2 3" key="2">
    <citation type="submission" date="2007-06" db="EMBL/GenBank/DDBJ databases">
        <title>Draft genome sequence of Pseudoflavonifractor capillosus ATCC 29799.</title>
        <authorList>
            <person name="Sudarsanam P."/>
            <person name="Ley R."/>
            <person name="Guruge J."/>
            <person name="Turnbaugh P.J."/>
            <person name="Mahowald M."/>
            <person name="Liep D."/>
            <person name="Gordon J."/>
        </authorList>
    </citation>
    <scope>NUCLEOTIDE SEQUENCE [LARGE SCALE GENOMIC DNA]</scope>
    <source>
        <strain evidence="2 3">ATCC 29799</strain>
    </source>
</reference>
<reference evidence="2 3" key="1">
    <citation type="submission" date="2007-04" db="EMBL/GenBank/DDBJ databases">
        <authorList>
            <person name="Fulton L."/>
            <person name="Clifton S."/>
            <person name="Fulton B."/>
            <person name="Xu J."/>
            <person name="Minx P."/>
            <person name="Pepin K.H."/>
            <person name="Johnson M."/>
            <person name="Thiruvilangam P."/>
            <person name="Bhonagiri V."/>
            <person name="Nash W.E."/>
            <person name="Mardis E.R."/>
            <person name="Wilson R.K."/>
        </authorList>
    </citation>
    <scope>NUCLEOTIDE SEQUENCE [LARGE SCALE GENOMIC DNA]</scope>
    <source>
        <strain evidence="2 3">ATCC 29799</strain>
    </source>
</reference>
<keyword evidence="3" id="KW-1185">Reference proteome</keyword>
<evidence type="ECO:0000313" key="2">
    <source>
        <dbReference type="EMBL" id="EDM98681.1"/>
    </source>
</evidence>
<dbReference type="Proteomes" id="UP000003639">
    <property type="component" value="Unassembled WGS sequence"/>
</dbReference>
<feature type="transmembrane region" description="Helical" evidence="1">
    <location>
        <begin position="28"/>
        <end position="49"/>
    </location>
</feature>
<comment type="caution">
    <text evidence="2">The sequence shown here is derived from an EMBL/GenBank/DDBJ whole genome shotgun (WGS) entry which is preliminary data.</text>
</comment>
<feature type="transmembrane region" description="Helical" evidence="1">
    <location>
        <begin position="273"/>
        <end position="291"/>
    </location>
</feature>
<name>A6NZ32_9FIRM</name>
<keyword evidence="1" id="KW-0812">Transmembrane</keyword>
<feature type="transmembrane region" description="Helical" evidence="1">
    <location>
        <begin position="160"/>
        <end position="181"/>
    </location>
</feature>
<feature type="transmembrane region" description="Helical" evidence="1">
    <location>
        <begin position="239"/>
        <end position="261"/>
    </location>
</feature>
<feature type="transmembrane region" description="Helical" evidence="1">
    <location>
        <begin position="430"/>
        <end position="454"/>
    </location>
</feature>
<accession>A6NZ32</accession>
<evidence type="ECO:0000256" key="1">
    <source>
        <dbReference type="SAM" id="Phobius"/>
    </source>
</evidence>
<organism evidence="2 3">
    <name type="scientific">Pseudoflavonifractor capillosus ATCC 29799</name>
    <dbReference type="NCBI Taxonomy" id="411467"/>
    <lineage>
        <taxon>Bacteria</taxon>
        <taxon>Bacillati</taxon>
        <taxon>Bacillota</taxon>
        <taxon>Clostridia</taxon>
        <taxon>Eubacteriales</taxon>
        <taxon>Oscillospiraceae</taxon>
        <taxon>Pseudoflavonifractor</taxon>
    </lineage>
</organism>
<feature type="transmembrane region" description="Helical" evidence="1">
    <location>
        <begin position="364"/>
        <end position="380"/>
    </location>
</feature>
<dbReference type="AlphaFoldDB" id="A6NZ32"/>
<feature type="transmembrane region" description="Helical" evidence="1">
    <location>
        <begin position="61"/>
        <end position="80"/>
    </location>
</feature>
<feature type="transmembrane region" description="Helical" evidence="1">
    <location>
        <begin position="87"/>
        <end position="104"/>
    </location>
</feature>
<evidence type="ECO:0000313" key="3">
    <source>
        <dbReference type="Proteomes" id="UP000003639"/>
    </source>
</evidence>